<proteinExistence type="predicted"/>
<dbReference type="EMBL" id="BNAV01000001">
    <property type="protein sequence ID" value="GHF39128.1"/>
    <property type="molecule type" value="Genomic_DNA"/>
</dbReference>
<comment type="caution">
    <text evidence="1">The sequence shown here is derived from an EMBL/GenBank/DDBJ whole genome shotgun (WGS) entry which is preliminary data.</text>
</comment>
<dbReference type="AlphaFoldDB" id="A0A8H9IVR7"/>
<protein>
    <submittedName>
        <fullName evidence="1">Uncharacterized protein</fullName>
    </submittedName>
</protein>
<organism evidence="1 2">
    <name type="scientific">Amycolatopsis bartoniae</name>
    <dbReference type="NCBI Taxonomy" id="941986"/>
    <lineage>
        <taxon>Bacteria</taxon>
        <taxon>Bacillati</taxon>
        <taxon>Actinomycetota</taxon>
        <taxon>Actinomycetes</taxon>
        <taxon>Pseudonocardiales</taxon>
        <taxon>Pseudonocardiaceae</taxon>
        <taxon>Amycolatopsis</taxon>
    </lineage>
</organism>
<gene>
    <name evidence="1" type="ORF">GCM10017566_10520</name>
</gene>
<evidence type="ECO:0000313" key="1">
    <source>
        <dbReference type="EMBL" id="GHF39128.1"/>
    </source>
</evidence>
<sequence length="79" mass="8623">MAVAEASQWVDETMPKVPCNVGRVWNMLPVSRPAPAAVQERFRCGACPSGHARDPIAPAHRPVPVRSGDCYQNVNTLRV</sequence>
<keyword evidence="2" id="KW-1185">Reference proteome</keyword>
<reference evidence="1" key="1">
    <citation type="journal article" date="2014" name="Int. J. Syst. Evol. Microbiol.">
        <title>Complete genome sequence of Corynebacterium casei LMG S-19264T (=DSM 44701T), isolated from a smear-ripened cheese.</title>
        <authorList>
            <consortium name="US DOE Joint Genome Institute (JGI-PGF)"/>
            <person name="Walter F."/>
            <person name="Albersmeier A."/>
            <person name="Kalinowski J."/>
            <person name="Ruckert C."/>
        </authorList>
    </citation>
    <scope>NUCLEOTIDE SEQUENCE</scope>
    <source>
        <strain evidence="1">CGMCC 4.7679</strain>
    </source>
</reference>
<name>A0A8H9IVR7_9PSEU</name>
<accession>A0A8H9IVR7</accession>
<dbReference type="Proteomes" id="UP000658656">
    <property type="component" value="Unassembled WGS sequence"/>
</dbReference>
<evidence type="ECO:0000313" key="2">
    <source>
        <dbReference type="Proteomes" id="UP000658656"/>
    </source>
</evidence>
<reference evidence="1" key="2">
    <citation type="submission" date="2020-09" db="EMBL/GenBank/DDBJ databases">
        <authorList>
            <person name="Sun Q."/>
            <person name="Zhou Y."/>
        </authorList>
    </citation>
    <scope>NUCLEOTIDE SEQUENCE</scope>
    <source>
        <strain evidence="1">CGMCC 4.7679</strain>
    </source>
</reference>